<gene>
    <name evidence="1" type="ORF">V5799_000651</name>
</gene>
<proteinExistence type="predicted"/>
<dbReference type="AlphaFoldDB" id="A0AAQ4D2F7"/>
<dbReference type="EMBL" id="JARKHS020036021">
    <property type="protein sequence ID" value="KAK8756647.1"/>
    <property type="molecule type" value="Genomic_DNA"/>
</dbReference>
<keyword evidence="2" id="KW-1185">Reference proteome</keyword>
<accession>A0AAQ4D2F7</accession>
<comment type="caution">
    <text evidence="1">The sequence shown here is derived from an EMBL/GenBank/DDBJ whole genome shotgun (WGS) entry which is preliminary data.</text>
</comment>
<dbReference type="Proteomes" id="UP001321473">
    <property type="component" value="Unassembled WGS sequence"/>
</dbReference>
<organism evidence="1 2">
    <name type="scientific">Amblyomma americanum</name>
    <name type="common">Lone star tick</name>
    <dbReference type="NCBI Taxonomy" id="6943"/>
    <lineage>
        <taxon>Eukaryota</taxon>
        <taxon>Metazoa</taxon>
        <taxon>Ecdysozoa</taxon>
        <taxon>Arthropoda</taxon>
        <taxon>Chelicerata</taxon>
        <taxon>Arachnida</taxon>
        <taxon>Acari</taxon>
        <taxon>Parasitiformes</taxon>
        <taxon>Ixodida</taxon>
        <taxon>Ixodoidea</taxon>
        <taxon>Ixodidae</taxon>
        <taxon>Amblyomminae</taxon>
        <taxon>Amblyomma</taxon>
    </lineage>
</organism>
<protein>
    <submittedName>
        <fullName evidence="1">Uncharacterized protein</fullName>
    </submittedName>
</protein>
<sequence>MAADFGLQFFAGARTDVQRNNAAAVALSESARQSVGQFGGAVLFLLTHLLGQHRLCSTGQPVKALLQLKTFFRTVHYCTRLSSACGRSSRSFHPMR</sequence>
<reference evidence="1 2" key="1">
    <citation type="journal article" date="2023" name="Arcadia Sci">
        <title>De novo assembly of a long-read Amblyomma americanum tick genome.</title>
        <authorList>
            <person name="Chou S."/>
            <person name="Poskanzer K.E."/>
            <person name="Rollins M."/>
            <person name="Thuy-Boun P.S."/>
        </authorList>
    </citation>
    <scope>NUCLEOTIDE SEQUENCE [LARGE SCALE GENOMIC DNA]</scope>
    <source>
        <strain evidence="1">F_SG_1</strain>
        <tissue evidence="1">Salivary glands</tissue>
    </source>
</reference>
<name>A0AAQ4D2F7_AMBAM</name>
<evidence type="ECO:0000313" key="2">
    <source>
        <dbReference type="Proteomes" id="UP001321473"/>
    </source>
</evidence>
<evidence type="ECO:0000313" key="1">
    <source>
        <dbReference type="EMBL" id="KAK8756647.1"/>
    </source>
</evidence>